<name>A0ABR4E4Y5_9PEZI</name>
<comment type="caution">
    <text evidence="2">The sequence shown here is derived from an EMBL/GenBank/DDBJ whole genome shotgun (WGS) entry which is preliminary data.</text>
</comment>
<dbReference type="EMBL" id="JBAWTH010000099">
    <property type="protein sequence ID" value="KAL2277492.1"/>
    <property type="molecule type" value="Genomic_DNA"/>
</dbReference>
<accession>A0ABR4E4Y5</accession>
<protein>
    <recommendedName>
        <fullName evidence="4">Fungal N-terminal domain-containing protein</fullName>
    </recommendedName>
</protein>
<gene>
    <name evidence="2" type="ORF">FJTKL_15409</name>
</gene>
<dbReference type="PANTHER" id="PTHR40619:SF3">
    <property type="entry name" value="FUNGAL STAND N-TERMINAL GOODBYE DOMAIN-CONTAINING PROTEIN"/>
    <property type="match status" value="1"/>
</dbReference>
<evidence type="ECO:0000313" key="2">
    <source>
        <dbReference type="EMBL" id="KAL2277492.1"/>
    </source>
</evidence>
<feature type="region of interest" description="Disordered" evidence="1">
    <location>
        <begin position="378"/>
        <end position="410"/>
    </location>
</feature>
<organism evidence="2 3">
    <name type="scientific">Diaporthe vaccinii</name>
    <dbReference type="NCBI Taxonomy" id="105482"/>
    <lineage>
        <taxon>Eukaryota</taxon>
        <taxon>Fungi</taxon>
        <taxon>Dikarya</taxon>
        <taxon>Ascomycota</taxon>
        <taxon>Pezizomycotina</taxon>
        <taxon>Sordariomycetes</taxon>
        <taxon>Sordariomycetidae</taxon>
        <taxon>Diaporthales</taxon>
        <taxon>Diaporthaceae</taxon>
        <taxon>Diaporthe</taxon>
        <taxon>Diaporthe eres species complex</taxon>
    </lineage>
</organism>
<keyword evidence="3" id="KW-1185">Reference proteome</keyword>
<evidence type="ECO:0000256" key="1">
    <source>
        <dbReference type="SAM" id="MobiDB-lite"/>
    </source>
</evidence>
<proteinExistence type="predicted"/>
<reference evidence="2 3" key="1">
    <citation type="submission" date="2024-03" db="EMBL/GenBank/DDBJ databases">
        <title>A high-quality draft genome sequence of Diaporthe vaccinii, a causative agent of upright dieback and viscid rot disease in cranberry plants.</title>
        <authorList>
            <person name="Sarrasin M."/>
            <person name="Lang B.F."/>
            <person name="Burger G."/>
        </authorList>
    </citation>
    <scope>NUCLEOTIDE SEQUENCE [LARGE SCALE GENOMIC DNA]</scope>
    <source>
        <strain evidence="2 3">IS7</strain>
    </source>
</reference>
<evidence type="ECO:0000313" key="3">
    <source>
        <dbReference type="Proteomes" id="UP001600888"/>
    </source>
</evidence>
<evidence type="ECO:0008006" key="4">
    <source>
        <dbReference type="Google" id="ProtNLM"/>
    </source>
</evidence>
<sequence>MALNWMDPGPEERAVTAEFVQSDEARELRPAFAAPSTCKGWDDLTESLLAAEKDYEDQGKDRWRRIWYGLGDKADVTTPWIEIIPNEYGLAIVKTGVALILKLARKSLEKRKKILQAFEEIQKAMTSASPLKGSFRSHADVAVALNDLQQAIVDSVNDILVLTAKEDRSWRGLKKNLIQRTKYPDIDLVLKLLSEKTQALKDALEDAHYQSIENIDNKTTYIAVGTGYVARGVRHLDEKVDLQRKEMHSVSIATQEQKAILKSQDEKMNRLMTLLETVANDKDVIADANSKQAAEAPPQDLGAWLLNKLTDALVAQKRDTEIEKYFSRGESENSKRKRGAVINKVQFCEAITDHPFYEDEEPDVESFAAQPDSDWNTVSRYRGDFDSKTQGQTWGMSPPCLSSAPRSSQA</sequence>
<dbReference type="Proteomes" id="UP001600888">
    <property type="component" value="Unassembled WGS sequence"/>
</dbReference>
<dbReference type="PANTHER" id="PTHR40619">
    <property type="entry name" value="FUNGAL STAND N-TERMINAL GOODBYE DOMAIN-CONTAINING PROTEIN"/>
    <property type="match status" value="1"/>
</dbReference>